<dbReference type="AlphaFoldDB" id="A0AAV4QK32"/>
<name>A0AAV4QK32_CAEEX</name>
<dbReference type="Proteomes" id="UP001054945">
    <property type="component" value="Unassembled WGS sequence"/>
</dbReference>
<accession>A0AAV4QK32</accession>
<protein>
    <submittedName>
        <fullName evidence="1">Uncharacterized protein</fullName>
    </submittedName>
</protein>
<gene>
    <name evidence="1" type="primary">AVEN_196089_1</name>
    <name evidence="1" type="ORF">CEXT_745561</name>
</gene>
<comment type="caution">
    <text evidence="1">The sequence shown here is derived from an EMBL/GenBank/DDBJ whole genome shotgun (WGS) entry which is preliminary data.</text>
</comment>
<reference evidence="1 2" key="1">
    <citation type="submission" date="2021-06" db="EMBL/GenBank/DDBJ databases">
        <title>Caerostris extrusa draft genome.</title>
        <authorList>
            <person name="Kono N."/>
            <person name="Arakawa K."/>
        </authorList>
    </citation>
    <scope>NUCLEOTIDE SEQUENCE [LARGE SCALE GENOMIC DNA]</scope>
</reference>
<proteinExistence type="predicted"/>
<evidence type="ECO:0000313" key="1">
    <source>
        <dbReference type="EMBL" id="GIY09765.1"/>
    </source>
</evidence>
<dbReference type="EMBL" id="BPLR01006422">
    <property type="protein sequence ID" value="GIY09765.1"/>
    <property type="molecule type" value="Genomic_DNA"/>
</dbReference>
<keyword evidence="2" id="KW-1185">Reference proteome</keyword>
<sequence length="325" mass="36802">MAALNINDDVFVVRGEQSKIQFPYLQPTATFRGETFGLNIYKTFPTTRKGNRNSTFKISSGMYHQAKDLFKEFRYITLQLLPDSRGDYKSNYVLDLCVGITEVYVYCDTVSPSLAGDSSSSILKIIPVANETNDQIVKYFSVPLFFGVKKQYFDTIEIETRISSGTPIKFISGQNCEGWRDSTNLFGKQLSLQNLLKPPQPPTYPQSILFHPESSQKNLLNAGLFCKDTACEYVDTNLAAAGKNTGLKERWKRVKEGKVFDICRMLLIGLGTQPRLLIRGTTIRIRLLKAKDEFAILTNPGSYLLDIENISRNEMRCIKFNSSWS</sequence>
<evidence type="ECO:0000313" key="2">
    <source>
        <dbReference type="Proteomes" id="UP001054945"/>
    </source>
</evidence>
<organism evidence="1 2">
    <name type="scientific">Caerostris extrusa</name>
    <name type="common">Bark spider</name>
    <name type="synonym">Caerostris bankana</name>
    <dbReference type="NCBI Taxonomy" id="172846"/>
    <lineage>
        <taxon>Eukaryota</taxon>
        <taxon>Metazoa</taxon>
        <taxon>Ecdysozoa</taxon>
        <taxon>Arthropoda</taxon>
        <taxon>Chelicerata</taxon>
        <taxon>Arachnida</taxon>
        <taxon>Araneae</taxon>
        <taxon>Araneomorphae</taxon>
        <taxon>Entelegynae</taxon>
        <taxon>Araneoidea</taxon>
        <taxon>Araneidae</taxon>
        <taxon>Caerostris</taxon>
    </lineage>
</organism>